<keyword evidence="3 7" id="KW-0133">Cell shape</keyword>
<dbReference type="Gene3D" id="3.40.1190.10">
    <property type="entry name" value="Mur-like, catalytic domain"/>
    <property type="match status" value="1"/>
</dbReference>
<dbReference type="GO" id="GO:0071555">
    <property type="term" value="P:cell wall organization"/>
    <property type="evidence" value="ECO:0007669"/>
    <property type="project" value="UniProtKB-KW"/>
</dbReference>
<feature type="domain" description="Mur ligase central" evidence="10">
    <location>
        <begin position="104"/>
        <end position="318"/>
    </location>
</feature>
<evidence type="ECO:0000256" key="1">
    <source>
        <dbReference type="ARBA" id="ARBA00005898"/>
    </source>
</evidence>
<dbReference type="InterPro" id="IPR036565">
    <property type="entry name" value="Mur-like_cat_sf"/>
</dbReference>
<dbReference type="GO" id="GO:0009252">
    <property type="term" value="P:peptidoglycan biosynthetic process"/>
    <property type="evidence" value="ECO:0007669"/>
    <property type="project" value="UniProtKB-UniPathway"/>
</dbReference>
<dbReference type="PANTHER" id="PTHR23135:SF4">
    <property type="entry name" value="UDP-N-ACETYLMURAMOYL-L-ALANYL-D-GLUTAMATE--2,6-DIAMINOPIMELATE LIGASE MURE HOMOLOG, CHLOROPLASTIC"/>
    <property type="match status" value="1"/>
</dbReference>
<keyword evidence="11" id="KW-0436">Ligase</keyword>
<keyword evidence="6 7" id="KW-0961">Cell wall biogenesis/degradation</keyword>
<evidence type="ECO:0000259" key="10">
    <source>
        <dbReference type="Pfam" id="PF08245"/>
    </source>
</evidence>
<dbReference type="SUPFAM" id="SSF63418">
    <property type="entry name" value="MurE/MurF N-terminal domain"/>
    <property type="match status" value="1"/>
</dbReference>
<dbReference type="InterPro" id="IPR000713">
    <property type="entry name" value="Mur_ligase_N"/>
</dbReference>
<dbReference type="Gene3D" id="3.90.190.20">
    <property type="entry name" value="Mur ligase, C-terminal domain"/>
    <property type="match status" value="1"/>
</dbReference>
<dbReference type="SUPFAM" id="SSF53244">
    <property type="entry name" value="MurD-like peptide ligases, peptide-binding domain"/>
    <property type="match status" value="1"/>
</dbReference>
<feature type="domain" description="Mur ligase C-terminal" evidence="9">
    <location>
        <begin position="340"/>
        <end position="463"/>
    </location>
</feature>
<dbReference type="GO" id="GO:0051301">
    <property type="term" value="P:cell division"/>
    <property type="evidence" value="ECO:0007669"/>
    <property type="project" value="UniProtKB-KW"/>
</dbReference>
<dbReference type="Pfam" id="PF01225">
    <property type="entry name" value="Mur_ligase"/>
    <property type="match status" value="1"/>
</dbReference>
<gene>
    <name evidence="11" type="ORF">NT01SARS_0166</name>
</gene>
<dbReference type="Pfam" id="PF02875">
    <property type="entry name" value="Mur_ligase_C"/>
    <property type="match status" value="1"/>
</dbReference>
<feature type="domain" description="Mur ligase N-terminal catalytic" evidence="8">
    <location>
        <begin position="30"/>
        <end position="67"/>
    </location>
</feature>
<protein>
    <submittedName>
        <fullName evidence="11">UDP-N-acetylmuramoyl-L-alanyl-D-glutamate--2, 6-diaminopimelate ligase</fullName>
    </submittedName>
</protein>
<dbReference type="Proteomes" id="UP000010305">
    <property type="component" value="Unassembled WGS sequence"/>
</dbReference>
<dbReference type="Gene3D" id="3.40.1390.10">
    <property type="entry name" value="MurE/MurF, N-terminal domain"/>
    <property type="match status" value="1"/>
</dbReference>
<dbReference type="UniPathway" id="UPA00219"/>
<dbReference type="AlphaFoldDB" id="J4WRG2"/>
<dbReference type="InterPro" id="IPR036615">
    <property type="entry name" value="Mur_ligase_C_dom_sf"/>
</dbReference>
<accession>J4WRG2</accession>
<dbReference type="STRING" id="1123866.NT01SARS_0166"/>
<dbReference type="InterPro" id="IPR004101">
    <property type="entry name" value="Mur_ligase_C"/>
</dbReference>
<dbReference type="EMBL" id="JH611156">
    <property type="protein sequence ID" value="EJP71690.1"/>
    <property type="molecule type" value="Genomic_DNA"/>
</dbReference>
<keyword evidence="2 7" id="KW-0132">Cell division</keyword>
<keyword evidence="4 7" id="KW-0573">Peptidoglycan synthesis</keyword>
<dbReference type="InterPro" id="IPR013221">
    <property type="entry name" value="Mur_ligase_cen"/>
</dbReference>
<evidence type="ECO:0000256" key="7">
    <source>
        <dbReference type="RuleBase" id="RU004135"/>
    </source>
</evidence>
<dbReference type="GO" id="GO:0005524">
    <property type="term" value="F:ATP binding"/>
    <property type="evidence" value="ECO:0007669"/>
    <property type="project" value="InterPro"/>
</dbReference>
<dbReference type="InterPro" id="IPR035911">
    <property type="entry name" value="MurE/MurF_N"/>
</dbReference>
<evidence type="ECO:0000256" key="5">
    <source>
        <dbReference type="ARBA" id="ARBA00023306"/>
    </source>
</evidence>
<evidence type="ECO:0000313" key="12">
    <source>
        <dbReference type="Proteomes" id="UP000010305"/>
    </source>
</evidence>
<sequence length="488" mass="55931">MNELEQIFGIQLPKNIKISSVVNTTDKVIKDSIFFGLQGTRVHGSRYADKALELGASLVIHNDPDFISKHKNIFYIKDLNDKLIMFLNAFYNIDINSNNFYAFTGTNGKTSAAYLTHQLLQKMNYDSVYIGTLGVKFNKEEIDTSFSKKTTPDIFELFEIVNSINCKMDSINVCMELSSHALDQKRIDKINWFYSLSIMNIRSDHLDYHLNIDAYIDSKFEIFRLNSSIKLIDAELLDHSKSYDFINNNHSLISISNTNNFSDIFFNIEKLSLNKCIFSIQINNPTICQKHEKHKKYKFSCKIFPEYNISNLVFAICSIGFDEFSENEINDLSYLKLPKGRLELIKNIPANVIIDYAHNEHSFHTVLSSLKEFFENLIVVYGCGGNRDKSKRSKMLSIATENCAQVIFTSDNSRTESFNNILADSKKGNDLDKVISIEDRKKAIIHGTELIKEKDCLLILGKGHEVTQDIGGEIKHFSDHEVINEIYK</sequence>
<evidence type="ECO:0000313" key="11">
    <source>
        <dbReference type="EMBL" id="EJP71690.1"/>
    </source>
</evidence>
<dbReference type="HOGENOM" id="CLU_022291_4_1_6"/>
<dbReference type="SUPFAM" id="SSF53623">
    <property type="entry name" value="MurD-like peptide ligases, catalytic domain"/>
    <property type="match status" value="1"/>
</dbReference>
<comment type="similarity">
    <text evidence="1">Belongs to the MurCDEF family. MurE subfamily.</text>
</comment>
<evidence type="ECO:0000259" key="9">
    <source>
        <dbReference type="Pfam" id="PF02875"/>
    </source>
</evidence>
<dbReference type="PANTHER" id="PTHR23135">
    <property type="entry name" value="MUR LIGASE FAMILY MEMBER"/>
    <property type="match status" value="1"/>
</dbReference>
<dbReference type="GO" id="GO:0016881">
    <property type="term" value="F:acid-amino acid ligase activity"/>
    <property type="evidence" value="ECO:0007669"/>
    <property type="project" value="InterPro"/>
</dbReference>
<dbReference type="InterPro" id="IPR005761">
    <property type="entry name" value="UDP-N-AcMur-Glu-dNH2Pim_ligase"/>
</dbReference>
<comment type="pathway">
    <text evidence="7">Cell wall biogenesis; peptidoglycan biosynthesis.</text>
</comment>
<reference evidence="11 12" key="1">
    <citation type="journal article" date="2012" name="ISME J.">
        <title>Genomic insights to SAR86, an abundant and uncultivated marine bacterial lineage.</title>
        <authorList>
            <person name="Dupont C.L."/>
            <person name="Rusch D.B."/>
            <person name="Yooseph S."/>
            <person name="Lombardo M.J."/>
            <person name="Richter R.A."/>
            <person name="Valas R."/>
            <person name="Novotny M."/>
            <person name="Yee-Greenbaum J."/>
            <person name="Selengut J.D."/>
            <person name="Haft D.H."/>
            <person name="Halpern A.L."/>
            <person name="Lasken R.S."/>
            <person name="Nealson K."/>
            <person name="Friedman R."/>
            <person name="Venter J.C."/>
        </authorList>
    </citation>
    <scope>NUCLEOTIDE SEQUENCE [LARGE SCALE GENOMIC DNA]</scope>
</reference>
<proteinExistence type="inferred from homology"/>
<organism evidence="11 12">
    <name type="scientific">SAR86 cluster bacterium SAR86A</name>
    <dbReference type="NCBI Taxonomy" id="1123866"/>
    <lineage>
        <taxon>Bacteria</taxon>
        <taxon>Pseudomonadati</taxon>
        <taxon>Pseudomonadota</taxon>
        <taxon>Gammaproteobacteria</taxon>
        <taxon>SAR86 cluster</taxon>
    </lineage>
</organism>
<evidence type="ECO:0000256" key="6">
    <source>
        <dbReference type="ARBA" id="ARBA00023316"/>
    </source>
</evidence>
<evidence type="ECO:0000256" key="2">
    <source>
        <dbReference type="ARBA" id="ARBA00022618"/>
    </source>
</evidence>
<dbReference type="GO" id="GO:0008360">
    <property type="term" value="P:regulation of cell shape"/>
    <property type="evidence" value="ECO:0007669"/>
    <property type="project" value="UniProtKB-KW"/>
</dbReference>
<name>J4WRG2_9GAMM</name>
<dbReference type="NCBIfam" id="TIGR01085">
    <property type="entry name" value="murE"/>
    <property type="match status" value="1"/>
</dbReference>
<comment type="subcellular location">
    <subcellularLocation>
        <location evidence="7">Cytoplasm</location>
    </subcellularLocation>
</comment>
<evidence type="ECO:0000259" key="8">
    <source>
        <dbReference type="Pfam" id="PF01225"/>
    </source>
</evidence>
<dbReference type="GO" id="GO:0005737">
    <property type="term" value="C:cytoplasm"/>
    <property type="evidence" value="ECO:0007669"/>
    <property type="project" value="UniProtKB-SubCell"/>
</dbReference>
<evidence type="ECO:0000256" key="4">
    <source>
        <dbReference type="ARBA" id="ARBA00022984"/>
    </source>
</evidence>
<dbReference type="Pfam" id="PF08245">
    <property type="entry name" value="Mur_ligase_M"/>
    <property type="match status" value="1"/>
</dbReference>
<evidence type="ECO:0000256" key="3">
    <source>
        <dbReference type="ARBA" id="ARBA00022960"/>
    </source>
</evidence>
<keyword evidence="5 7" id="KW-0131">Cell cycle</keyword>